<feature type="compositionally biased region" description="Basic residues" evidence="1">
    <location>
        <begin position="194"/>
        <end position="224"/>
    </location>
</feature>
<dbReference type="EMBL" id="JBBPFD010000136">
    <property type="protein sequence ID" value="KAK7880152.1"/>
    <property type="molecule type" value="Genomic_DNA"/>
</dbReference>
<accession>A0AAW0MHU2</accession>
<protein>
    <recommendedName>
        <fullName evidence="4">UPAR/Ly6 domain-containing protein</fullName>
    </recommendedName>
</protein>
<evidence type="ECO:0008006" key="4">
    <source>
        <dbReference type="Google" id="ProtNLM"/>
    </source>
</evidence>
<sequence>MSEAGFVFSDIYPSGFVFRGSTRGCAPPSTCTAAGSYITSINYGSSKLVYNDTCCDSDNCNAPDPSPVQAPPAGSLRCYNCATSTCTGNLTCSVFETCSYTTVSHTSGRSSEKKELSDERLQQHQLIPKFIGINKVVSCCNTSHCNDPSVRNVPPTTTTQATPTNTTQAPPTNTAQAPPTNTTQPRPQTPLRPRPQRQLRPRPKHHSGPAHKHRSGPAHKHHSGPRPQTPLRPRPQTTTQAPLQCYSCFSLQSEVLFPPVQPGGSVEHLTSERELETGRPPGRLTDPSCRRRARQHLVQSKDRARTQTQTLLLLWRPSPVRLLRQRFALSPDSTTNTHTENSQAMGFDIVYGCLSEIQCNKTEVTCCHGNLCNALPTNTTLAPPTNTTLTPPTNSTLTMAPPTNTTQAPLQCHVCFSFDSACPV</sequence>
<feature type="compositionally biased region" description="Low complexity" evidence="1">
    <location>
        <begin position="154"/>
        <end position="186"/>
    </location>
</feature>
<proteinExistence type="predicted"/>
<keyword evidence="3" id="KW-1185">Reference proteome</keyword>
<evidence type="ECO:0000313" key="2">
    <source>
        <dbReference type="EMBL" id="KAK7880152.1"/>
    </source>
</evidence>
<organism evidence="2 3">
    <name type="scientific">Mugilogobius chulae</name>
    <name type="common">yellowstripe goby</name>
    <dbReference type="NCBI Taxonomy" id="88201"/>
    <lineage>
        <taxon>Eukaryota</taxon>
        <taxon>Metazoa</taxon>
        <taxon>Chordata</taxon>
        <taxon>Craniata</taxon>
        <taxon>Vertebrata</taxon>
        <taxon>Euteleostomi</taxon>
        <taxon>Actinopterygii</taxon>
        <taxon>Neopterygii</taxon>
        <taxon>Teleostei</taxon>
        <taxon>Neoteleostei</taxon>
        <taxon>Acanthomorphata</taxon>
        <taxon>Gobiaria</taxon>
        <taxon>Gobiiformes</taxon>
        <taxon>Gobioidei</taxon>
        <taxon>Gobiidae</taxon>
        <taxon>Gobionellinae</taxon>
        <taxon>Mugilogobius</taxon>
    </lineage>
</organism>
<evidence type="ECO:0000256" key="1">
    <source>
        <dbReference type="SAM" id="MobiDB-lite"/>
    </source>
</evidence>
<dbReference type="AlphaFoldDB" id="A0AAW0MHU2"/>
<feature type="region of interest" description="Disordered" evidence="1">
    <location>
        <begin position="150"/>
        <end position="239"/>
    </location>
</feature>
<name>A0AAW0MHU2_9GOBI</name>
<gene>
    <name evidence="2" type="ORF">WMY93_033175</name>
</gene>
<evidence type="ECO:0000313" key="3">
    <source>
        <dbReference type="Proteomes" id="UP001460270"/>
    </source>
</evidence>
<dbReference type="Proteomes" id="UP001460270">
    <property type="component" value="Unassembled WGS sequence"/>
</dbReference>
<feature type="region of interest" description="Disordered" evidence="1">
    <location>
        <begin position="262"/>
        <end position="286"/>
    </location>
</feature>
<reference evidence="3" key="1">
    <citation type="submission" date="2024-04" db="EMBL/GenBank/DDBJ databases">
        <title>Salinicola lusitanus LLJ914,a marine bacterium isolated from the Okinawa Trough.</title>
        <authorList>
            <person name="Li J."/>
        </authorList>
    </citation>
    <scope>NUCLEOTIDE SEQUENCE [LARGE SCALE GENOMIC DNA]</scope>
</reference>
<comment type="caution">
    <text evidence="2">The sequence shown here is derived from an EMBL/GenBank/DDBJ whole genome shotgun (WGS) entry which is preliminary data.</text>
</comment>